<evidence type="ECO:0000256" key="1">
    <source>
        <dbReference type="ARBA" id="ARBA00012513"/>
    </source>
</evidence>
<dbReference type="Proteomes" id="UP000321580">
    <property type="component" value="Unassembled WGS sequence"/>
</dbReference>
<feature type="domain" description="FHA" evidence="10">
    <location>
        <begin position="430"/>
        <end position="497"/>
    </location>
</feature>
<organism evidence="12 13">
    <name type="scientific">Phaeodactylibacter luteus</name>
    <dbReference type="NCBI Taxonomy" id="1564516"/>
    <lineage>
        <taxon>Bacteria</taxon>
        <taxon>Pseudomonadati</taxon>
        <taxon>Bacteroidota</taxon>
        <taxon>Saprospiria</taxon>
        <taxon>Saprospirales</taxon>
        <taxon>Haliscomenobacteraceae</taxon>
        <taxon>Phaeodactylibacter</taxon>
    </lineage>
</organism>
<dbReference type="PROSITE" id="PS50006">
    <property type="entry name" value="FHA_DOMAIN"/>
    <property type="match status" value="1"/>
</dbReference>
<evidence type="ECO:0000256" key="2">
    <source>
        <dbReference type="ARBA" id="ARBA00022527"/>
    </source>
</evidence>
<evidence type="ECO:0000256" key="9">
    <source>
        <dbReference type="SAM" id="MobiDB-lite"/>
    </source>
</evidence>
<dbReference type="InterPro" id="IPR000253">
    <property type="entry name" value="FHA_dom"/>
</dbReference>
<keyword evidence="3" id="KW-0808">Transferase</keyword>
<dbReference type="InterPro" id="IPR008271">
    <property type="entry name" value="Ser/Thr_kinase_AS"/>
</dbReference>
<reference evidence="12 13" key="1">
    <citation type="submission" date="2019-08" db="EMBL/GenBank/DDBJ databases">
        <title>Genome of Phaeodactylibacter luteus.</title>
        <authorList>
            <person name="Bowman J.P."/>
        </authorList>
    </citation>
    <scope>NUCLEOTIDE SEQUENCE [LARGE SCALE GENOMIC DNA]</scope>
    <source>
        <strain evidence="12 13">KCTC 42180</strain>
    </source>
</reference>
<keyword evidence="6" id="KW-0067">ATP-binding</keyword>
<dbReference type="EC" id="2.7.11.1" evidence="1"/>
<evidence type="ECO:0000256" key="3">
    <source>
        <dbReference type="ARBA" id="ARBA00022679"/>
    </source>
</evidence>
<comment type="catalytic activity">
    <reaction evidence="7">
        <text>L-threonyl-[protein] + ATP = O-phospho-L-threonyl-[protein] + ADP + H(+)</text>
        <dbReference type="Rhea" id="RHEA:46608"/>
        <dbReference type="Rhea" id="RHEA-COMP:11060"/>
        <dbReference type="Rhea" id="RHEA-COMP:11605"/>
        <dbReference type="ChEBI" id="CHEBI:15378"/>
        <dbReference type="ChEBI" id="CHEBI:30013"/>
        <dbReference type="ChEBI" id="CHEBI:30616"/>
        <dbReference type="ChEBI" id="CHEBI:61977"/>
        <dbReference type="ChEBI" id="CHEBI:456216"/>
        <dbReference type="EC" id="2.7.11.1"/>
    </reaction>
</comment>
<evidence type="ECO:0000256" key="7">
    <source>
        <dbReference type="ARBA" id="ARBA00047899"/>
    </source>
</evidence>
<evidence type="ECO:0000256" key="6">
    <source>
        <dbReference type="ARBA" id="ARBA00022840"/>
    </source>
</evidence>
<dbReference type="Gene3D" id="1.10.510.10">
    <property type="entry name" value="Transferase(Phosphotransferase) domain 1"/>
    <property type="match status" value="1"/>
</dbReference>
<feature type="region of interest" description="Disordered" evidence="9">
    <location>
        <begin position="1"/>
        <end position="22"/>
    </location>
</feature>
<evidence type="ECO:0000256" key="5">
    <source>
        <dbReference type="ARBA" id="ARBA00022777"/>
    </source>
</evidence>
<keyword evidence="2" id="KW-0723">Serine/threonine-protein kinase</keyword>
<accession>A0A5C6S0G6</accession>
<dbReference type="PROSITE" id="PS50011">
    <property type="entry name" value="PROTEIN_KINASE_DOM"/>
    <property type="match status" value="1"/>
</dbReference>
<dbReference type="InterPro" id="IPR053235">
    <property type="entry name" value="Ser_Thr_kinase"/>
</dbReference>
<dbReference type="Pfam" id="PF00498">
    <property type="entry name" value="FHA"/>
    <property type="match status" value="1"/>
</dbReference>
<dbReference type="GO" id="GO:0005524">
    <property type="term" value="F:ATP binding"/>
    <property type="evidence" value="ECO:0007669"/>
    <property type="project" value="UniProtKB-KW"/>
</dbReference>
<feature type="domain" description="Protein kinase" evidence="11">
    <location>
        <begin position="83"/>
        <end position="357"/>
    </location>
</feature>
<evidence type="ECO:0000259" key="11">
    <source>
        <dbReference type="PROSITE" id="PS50011"/>
    </source>
</evidence>
<dbReference type="EMBL" id="VOOR01000004">
    <property type="protein sequence ID" value="TXB68316.1"/>
    <property type="molecule type" value="Genomic_DNA"/>
</dbReference>
<dbReference type="InterPro" id="IPR008984">
    <property type="entry name" value="SMAD_FHA_dom_sf"/>
</dbReference>
<proteinExistence type="predicted"/>
<evidence type="ECO:0000256" key="8">
    <source>
        <dbReference type="ARBA" id="ARBA00048679"/>
    </source>
</evidence>
<feature type="compositionally biased region" description="Basic residues" evidence="9">
    <location>
        <begin position="1"/>
        <end position="11"/>
    </location>
</feature>
<comment type="catalytic activity">
    <reaction evidence="8">
        <text>L-seryl-[protein] + ATP = O-phospho-L-seryl-[protein] + ADP + H(+)</text>
        <dbReference type="Rhea" id="RHEA:17989"/>
        <dbReference type="Rhea" id="RHEA-COMP:9863"/>
        <dbReference type="Rhea" id="RHEA-COMP:11604"/>
        <dbReference type="ChEBI" id="CHEBI:15378"/>
        <dbReference type="ChEBI" id="CHEBI:29999"/>
        <dbReference type="ChEBI" id="CHEBI:30616"/>
        <dbReference type="ChEBI" id="CHEBI:83421"/>
        <dbReference type="ChEBI" id="CHEBI:456216"/>
        <dbReference type="EC" id="2.7.11.1"/>
    </reaction>
</comment>
<dbReference type="PANTHER" id="PTHR24361">
    <property type="entry name" value="MITOGEN-ACTIVATED KINASE KINASE KINASE"/>
    <property type="match status" value="1"/>
</dbReference>
<dbReference type="InterPro" id="IPR000719">
    <property type="entry name" value="Prot_kinase_dom"/>
</dbReference>
<evidence type="ECO:0000259" key="10">
    <source>
        <dbReference type="PROSITE" id="PS50006"/>
    </source>
</evidence>
<dbReference type="InterPro" id="IPR011009">
    <property type="entry name" value="Kinase-like_dom_sf"/>
</dbReference>
<dbReference type="CDD" id="cd00060">
    <property type="entry name" value="FHA"/>
    <property type="match status" value="1"/>
</dbReference>
<evidence type="ECO:0000313" key="12">
    <source>
        <dbReference type="EMBL" id="TXB68316.1"/>
    </source>
</evidence>
<dbReference type="OrthoDB" id="9813021at2"/>
<evidence type="ECO:0000313" key="13">
    <source>
        <dbReference type="Proteomes" id="UP000321580"/>
    </source>
</evidence>
<dbReference type="Pfam" id="PF00069">
    <property type="entry name" value="Pkinase"/>
    <property type="match status" value="1"/>
</dbReference>
<keyword evidence="13" id="KW-1185">Reference proteome</keyword>
<name>A0A5C6S0G6_9BACT</name>
<dbReference type="SMART" id="SM00220">
    <property type="entry name" value="S_TKc"/>
    <property type="match status" value="1"/>
</dbReference>
<gene>
    <name evidence="12" type="ORF">FRY97_02750</name>
</gene>
<dbReference type="SUPFAM" id="SSF49879">
    <property type="entry name" value="SMAD/FHA domain"/>
    <property type="match status" value="1"/>
</dbReference>
<sequence length="530" mass="59288">MFGKTNSRKKQSPQGAPEHRRGLLSRSLDWARELFSLASPPEPAHSPALSRPGFEGIHIPGVVNYREGDTAVFDPGGTTGEPFQVIRKLGEGGCGSVYQVEGEGRKQYALKILDLWKKQPMEWHSLKQRFEKSYSAGRLGSDYLVKYYHKGYCKSNPAILMEYCGGGDLETRMPDFYKPEQYEPMIVKLLYGLQTLHASGCIHRDIKLKNILFDEVGNPKLTDFDLSAFLNNRTTVSVRGKVKEMWFTPIFAAPESLREKDVYRLTLPPMDMFAFGVTVYHLLTSGKYPWGTLDDFEQDQEAYFNRQRDGEFQPISFYRPDIDPNWAHAIHSCLEPDPGKRMPGPYHFLQMVNHEVVMRRSGGEMPTPAPAAAWSAFSSSAAPLKDQESAGAEEKAQRFGLQLLSGGSGQAQIDLGALLSERAVGSAGELIIGRRDASVQQDIAVDEIPKPNDDYFVSRRHATIRREKVGWAIRDGVATSNSWQGSTNETEIYNAEKGTYENISGQGYRKLEAGDIITLAGEVKLKFITL</sequence>
<keyword evidence="4" id="KW-0547">Nucleotide-binding</keyword>
<dbReference type="SUPFAM" id="SSF56112">
    <property type="entry name" value="Protein kinase-like (PK-like)"/>
    <property type="match status" value="1"/>
</dbReference>
<keyword evidence="5 12" id="KW-0418">Kinase</keyword>
<dbReference type="RefSeq" id="WP_147165896.1">
    <property type="nucleotide sequence ID" value="NZ_VOOR01000004.1"/>
</dbReference>
<dbReference type="GO" id="GO:0005737">
    <property type="term" value="C:cytoplasm"/>
    <property type="evidence" value="ECO:0007669"/>
    <property type="project" value="TreeGrafter"/>
</dbReference>
<comment type="caution">
    <text evidence="12">The sequence shown here is derived from an EMBL/GenBank/DDBJ whole genome shotgun (WGS) entry which is preliminary data.</text>
</comment>
<dbReference type="PROSITE" id="PS00108">
    <property type="entry name" value="PROTEIN_KINASE_ST"/>
    <property type="match status" value="1"/>
</dbReference>
<dbReference type="PANTHER" id="PTHR24361:SF433">
    <property type="entry name" value="PROTEIN KINASE DOMAIN-CONTAINING PROTEIN"/>
    <property type="match status" value="1"/>
</dbReference>
<evidence type="ECO:0000256" key="4">
    <source>
        <dbReference type="ARBA" id="ARBA00022741"/>
    </source>
</evidence>
<dbReference type="AlphaFoldDB" id="A0A5C6S0G6"/>
<dbReference type="Gene3D" id="2.60.200.20">
    <property type="match status" value="1"/>
</dbReference>
<dbReference type="CDD" id="cd14014">
    <property type="entry name" value="STKc_PknB_like"/>
    <property type="match status" value="1"/>
</dbReference>
<dbReference type="GO" id="GO:0004674">
    <property type="term" value="F:protein serine/threonine kinase activity"/>
    <property type="evidence" value="ECO:0007669"/>
    <property type="project" value="UniProtKB-KW"/>
</dbReference>
<protein>
    <recommendedName>
        <fullName evidence="1">non-specific serine/threonine protein kinase</fullName>
        <ecNumber evidence="1">2.7.11.1</ecNumber>
    </recommendedName>
</protein>